<evidence type="ECO:0000313" key="4">
    <source>
        <dbReference type="EMBL" id="MED6115439.1"/>
    </source>
</evidence>
<gene>
    <name evidence="4" type="primary">HEV1_2</name>
    <name evidence="4" type="ORF">PIB30_090570</name>
</gene>
<accession>A0ABU6QUS7</accession>
<feature type="domain" description="Barwin" evidence="3">
    <location>
        <begin position="27"/>
        <end position="116"/>
    </location>
</feature>
<sequence length="116" mass="13332">MDKRITQRRLIFALVWCEVVATVVRGQSPRNVVATYHLYNPHLIGWNLTAAKGYCSTWYAKMPLSWRSKYGWAAFCGPIGDQGKAACGKCLCVCSYYRRTLIILRLQTLQQEIQKQ</sequence>
<protein>
    <submittedName>
        <fullName evidence="4">Pro-hevein, variant 2</fullName>
    </submittedName>
</protein>
<evidence type="ECO:0000256" key="2">
    <source>
        <dbReference type="SAM" id="SignalP"/>
    </source>
</evidence>
<name>A0ABU6QUS7_9FABA</name>
<feature type="signal peptide" evidence="2">
    <location>
        <begin position="1"/>
        <end position="26"/>
    </location>
</feature>
<dbReference type="SUPFAM" id="SSF50685">
    <property type="entry name" value="Barwin-like endoglucanases"/>
    <property type="match status" value="1"/>
</dbReference>
<proteinExistence type="predicted"/>
<dbReference type="PROSITE" id="PS51174">
    <property type="entry name" value="BARWIN_3"/>
    <property type="match status" value="1"/>
</dbReference>
<keyword evidence="2" id="KW-0732">Signal</keyword>
<reference evidence="4 5" key="1">
    <citation type="journal article" date="2023" name="Plants (Basel)">
        <title>Bridging the Gap: Combining Genomics and Transcriptomics Approaches to Understand Stylosanthes scabra, an Orphan Legume from the Brazilian Caatinga.</title>
        <authorList>
            <person name="Ferreira-Neto J.R.C."/>
            <person name="da Silva M.D."/>
            <person name="Binneck E."/>
            <person name="de Melo N.F."/>
            <person name="da Silva R.H."/>
            <person name="de Melo A.L.T.M."/>
            <person name="Pandolfi V."/>
            <person name="Bustamante F.O."/>
            <person name="Brasileiro-Vidal A.C."/>
            <person name="Benko-Iseppon A.M."/>
        </authorList>
    </citation>
    <scope>NUCLEOTIDE SEQUENCE [LARGE SCALE GENOMIC DNA]</scope>
    <source>
        <tissue evidence="4">Leaves</tissue>
    </source>
</reference>
<dbReference type="EMBL" id="JASCZI010001758">
    <property type="protein sequence ID" value="MED6115439.1"/>
    <property type="molecule type" value="Genomic_DNA"/>
</dbReference>
<evidence type="ECO:0000259" key="3">
    <source>
        <dbReference type="PROSITE" id="PS51174"/>
    </source>
</evidence>
<dbReference type="PRINTS" id="PR00602">
    <property type="entry name" value="BARWIN"/>
</dbReference>
<dbReference type="InterPro" id="IPR001153">
    <property type="entry name" value="Barwin_dom"/>
</dbReference>
<keyword evidence="5" id="KW-1185">Reference proteome</keyword>
<dbReference type="Proteomes" id="UP001341840">
    <property type="component" value="Unassembled WGS sequence"/>
</dbReference>
<evidence type="ECO:0000256" key="1">
    <source>
        <dbReference type="ARBA" id="ARBA00023157"/>
    </source>
</evidence>
<organism evidence="4 5">
    <name type="scientific">Stylosanthes scabra</name>
    <dbReference type="NCBI Taxonomy" id="79078"/>
    <lineage>
        <taxon>Eukaryota</taxon>
        <taxon>Viridiplantae</taxon>
        <taxon>Streptophyta</taxon>
        <taxon>Embryophyta</taxon>
        <taxon>Tracheophyta</taxon>
        <taxon>Spermatophyta</taxon>
        <taxon>Magnoliopsida</taxon>
        <taxon>eudicotyledons</taxon>
        <taxon>Gunneridae</taxon>
        <taxon>Pentapetalae</taxon>
        <taxon>rosids</taxon>
        <taxon>fabids</taxon>
        <taxon>Fabales</taxon>
        <taxon>Fabaceae</taxon>
        <taxon>Papilionoideae</taxon>
        <taxon>50 kb inversion clade</taxon>
        <taxon>dalbergioids sensu lato</taxon>
        <taxon>Dalbergieae</taxon>
        <taxon>Pterocarpus clade</taxon>
        <taxon>Stylosanthes</taxon>
    </lineage>
</organism>
<dbReference type="InterPro" id="IPR036908">
    <property type="entry name" value="RlpA-like_sf"/>
</dbReference>
<evidence type="ECO:0000313" key="5">
    <source>
        <dbReference type="Proteomes" id="UP001341840"/>
    </source>
</evidence>
<dbReference type="Pfam" id="PF00967">
    <property type="entry name" value="Barwin"/>
    <property type="match status" value="1"/>
</dbReference>
<comment type="caution">
    <text evidence="4">The sequence shown here is derived from an EMBL/GenBank/DDBJ whole genome shotgun (WGS) entry which is preliminary data.</text>
</comment>
<dbReference type="PANTHER" id="PTHR46351">
    <property type="entry name" value="WOUND-INDUCED PROTEIN WIN2"/>
    <property type="match status" value="1"/>
</dbReference>
<dbReference type="Gene3D" id="2.40.40.10">
    <property type="entry name" value="RlpA-like domain"/>
    <property type="match status" value="1"/>
</dbReference>
<feature type="chain" id="PRO_5045254599" evidence="2">
    <location>
        <begin position="27"/>
        <end position="116"/>
    </location>
</feature>
<dbReference type="InterPro" id="IPR044301">
    <property type="entry name" value="PR4"/>
</dbReference>
<keyword evidence="1" id="KW-1015">Disulfide bond</keyword>
<dbReference type="PANTHER" id="PTHR46351:SF3">
    <property type="entry name" value="WOUND-INDUCED PROTEIN WIN2"/>
    <property type="match status" value="1"/>
</dbReference>